<evidence type="ECO:0000313" key="1">
    <source>
        <dbReference type="EMBL" id="MBW47723.1"/>
    </source>
</evidence>
<dbReference type="EMBL" id="GGFK01014402">
    <property type="protein sequence ID" value="MBW47723.1"/>
    <property type="molecule type" value="Transcribed_RNA"/>
</dbReference>
<name>A0A2M4B3V4_9DIPT</name>
<accession>A0A2M4B3V4</accession>
<proteinExistence type="predicted"/>
<sequence>MAERAAFSLAFSFWHRCSSSRNQPSDSFVLESSLRLSESIASSLTSFVERFSFSPYCSAILRIKSLLACFLHSN</sequence>
<dbReference type="AlphaFoldDB" id="A0A2M4B3V4"/>
<organism evidence="1">
    <name type="scientific">Anopheles triannulatus</name>
    <dbReference type="NCBI Taxonomy" id="58253"/>
    <lineage>
        <taxon>Eukaryota</taxon>
        <taxon>Metazoa</taxon>
        <taxon>Ecdysozoa</taxon>
        <taxon>Arthropoda</taxon>
        <taxon>Hexapoda</taxon>
        <taxon>Insecta</taxon>
        <taxon>Pterygota</taxon>
        <taxon>Neoptera</taxon>
        <taxon>Endopterygota</taxon>
        <taxon>Diptera</taxon>
        <taxon>Nematocera</taxon>
        <taxon>Culicoidea</taxon>
        <taxon>Culicidae</taxon>
        <taxon>Anophelinae</taxon>
        <taxon>Anopheles</taxon>
    </lineage>
</organism>
<reference evidence="1" key="1">
    <citation type="submission" date="2018-01" db="EMBL/GenBank/DDBJ databases">
        <title>An insight into the sialome of Amazonian anophelines.</title>
        <authorList>
            <person name="Ribeiro J.M."/>
            <person name="Scarpassa V."/>
            <person name="Calvo E."/>
        </authorList>
    </citation>
    <scope>NUCLEOTIDE SEQUENCE</scope>
    <source>
        <tissue evidence="1">Salivary glands</tissue>
    </source>
</reference>
<protein>
    <submittedName>
        <fullName evidence="1">Putative secreted protein</fullName>
    </submittedName>
</protein>